<reference evidence="3" key="1">
    <citation type="submission" date="2015-09" db="EMBL/GenBank/DDBJ databases">
        <title>Whole genome sequence of Pseudomonas fluorescens FW300-N2E3.</title>
        <authorList>
            <person name="Ray J."/>
            <person name="Melnyk R."/>
            <person name="Deutschbauer A."/>
        </authorList>
    </citation>
    <scope>NUCLEOTIDE SEQUENCE [LARGE SCALE GENOMIC DNA]</scope>
    <source>
        <strain evidence="3">FW300-N2E3</strain>
    </source>
</reference>
<evidence type="ECO:0000313" key="3">
    <source>
        <dbReference type="Proteomes" id="UP000066487"/>
    </source>
</evidence>
<dbReference type="PROSITE" id="PS51750">
    <property type="entry name" value="BRO_N"/>
    <property type="match status" value="1"/>
</dbReference>
<dbReference type="Proteomes" id="UP000066487">
    <property type="component" value="Chromosome"/>
</dbReference>
<sequence>MTTRVLPHVFPSLTDDVAEPITSTLFTRHNIHLHALLLENQTWFYARDIGRLMGKYLDERMSRKLDADQRRMLLVQAHGTAEERLMLSESGVYALLVYHYCPEYRSLREWLTHQVVPTLRDARPLRAVERPTLSVLDWPQMQLSLLHWQDEPWIRLRDMPCILLTQQQTSWWRKASRVFKVF</sequence>
<dbReference type="OrthoDB" id="6982796at2"/>
<dbReference type="AlphaFoldDB" id="A0A0N9WQD5"/>
<protein>
    <submittedName>
        <fullName evidence="2">Phage antirepressor protein</fullName>
    </submittedName>
</protein>
<evidence type="ECO:0000313" key="2">
    <source>
        <dbReference type="EMBL" id="ALI00072.1"/>
    </source>
</evidence>
<dbReference type="SMART" id="SM01040">
    <property type="entry name" value="Bro-N"/>
    <property type="match status" value="1"/>
</dbReference>
<accession>A0A0N9WQD5</accession>
<proteinExistence type="predicted"/>
<dbReference type="PANTHER" id="PTHR36180">
    <property type="entry name" value="DNA-BINDING PROTEIN-RELATED-RELATED"/>
    <property type="match status" value="1"/>
</dbReference>
<name>A0A0N9WQD5_PSEFL</name>
<dbReference type="Pfam" id="PF02498">
    <property type="entry name" value="Bro-N"/>
    <property type="match status" value="1"/>
</dbReference>
<organism evidence="2 3">
    <name type="scientific">Pseudomonas fluorescens</name>
    <dbReference type="NCBI Taxonomy" id="294"/>
    <lineage>
        <taxon>Bacteria</taxon>
        <taxon>Pseudomonadati</taxon>
        <taxon>Pseudomonadota</taxon>
        <taxon>Gammaproteobacteria</taxon>
        <taxon>Pseudomonadales</taxon>
        <taxon>Pseudomonadaceae</taxon>
        <taxon>Pseudomonas</taxon>
    </lineage>
</organism>
<dbReference type="PANTHER" id="PTHR36180:SF2">
    <property type="entry name" value="BRO FAMILY PROTEIN"/>
    <property type="match status" value="1"/>
</dbReference>
<gene>
    <name evidence="2" type="ORF">AO353_03075</name>
</gene>
<dbReference type="RefSeq" id="WP_054593627.1">
    <property type="nucleotide sequence ID" value="NZ_CP012830.1"/>
</dbReference>
<dbReference type="EMBL" id="CP012830">
    <property type="protein sequence ID" value="ALI00072.1"/>
    <property type="molecule type" value="Genomic_DNA"/>
</dbReference>
<dbReference type="InterPro" id="IPR003497">
    <property type="entry name" value="BRO_N_domain"/>
</dbReference>
<feature type="domain" description="Bro-N" evidence="1">
    <location>
        <begin position="18"/>
        <end position="123"/>
    </location>
</feature>
<evidence type="ECO:0000259" key="1">
    <source>
        <dbReference type="PROSITE" id="PS51750"/>
    </source>
</evidence>
<reference evidence="2 3" key="2">
    <citation type="journal article" date="2018" name="Nature">
        <title>Mutant phenotypes for thousands of bacterial genes of unknown function.</title>
        <authorList>
            <person name="Price M.N."/>
            <person name="Wetmore K.M."/>
            <person name="Waters R.J."/>
            <person name="Callaghan M."/>
            <person name="Ray J."/>
            <person name="Liu H."/>
            <person name="Kuehl J.V."/>
            <person name="Melnyk R.A."/>
            <person name="Lamson J.S."/>
            <person name="Suh Y."/>
            <person name="Carlson H.K."/>
            <person name="Esquivel Z."/>
            <person name="Sadeeshkumar H."/>
            <person name="Chakraborty R."/>
            <person name="Zane G.M."/>
            <person name="Rubin B.E."/>
            <person name="Wall J.D."/>
            <person name="Visel A."/>
            <person name="Bristow J."/>
            <person name="Blow M.J."/>
            <person name="Arkin A.P."/>
            <person name="Deutschbauer A.M."/>
        </authorList>
    </citation>
    <scope>NUCLEOTIDE SEQUENCE [LARGE SCALE GENOMIC DNA]</scope>
    <source>
        <strain evidence="2 3">FW300-N2E3</strain>
    </source>
</reference>